<evidence type="ECO:0000256" key="1">
    <source>
        <dbReference type="ARBA" id="ARBA00004123"/>
    </source>
</evidence>
<dbReference type="OrthoDB" id="1607513at2759"/>
<dbReference type="GO" id="GO:0005634">
    <property type="term" value="C:nucleus"/>
    <property type="evidence" value="ECO:0007669"/>
    <property type="project" value="UniProtKB-SubCell"/>
</dbReference>
<keyword evidence="9" id="KW-1185">Reference proteome</keyword>
<dbReference type="AlphaFoldDB" id="A0A9P0D436"/>
<evidence type="ECO:0000256" key="5">
    <source>
        <dbReference type="ARBA" id="ARBA00023242"/>
    </source>
</evidence>
<organism evidence="8 9">
    <name type="scientific">Psylliodes chrysocephalus</name>
    <dbReference type="NCBI Taxonomy" id="3402493"/>
    <lineage>
        <taxon>Eukaryota</taxon>
        <taxon>Metazoa</taxon>
        <taxon>Ecdysozoa</taxon>
        <taxon>Arthropoda</taxon>
        <taxon>Hexapoda</taxon>
        <taxon>Insecta</taxon>
        <taxon>Pterygota</taxon>
        <taxon>Neoptera</taxon>
        <taxon>Endopterygota</taxon>
        <taxon>Coleoptera</taxon>
        <taxon>Polyphaga</taxon>
        <taxon>Cucujiformia</taxon>
        <taxon>Chrysomeloidea</taxon>
        <taxon>Chrysomelidae</taxon>
        <taxon>Galerucinae</taxon>
        <taxon>Alticini</taxon>
        <taxon>Psylliodes</taxon>
    </lineage>
</organism>
<protein>
    <recommendedName>
        <fullName evidence="7">HAT C-terminal dimerisation domain-containing protein</fullName>
    </recommendedName>
</protein>
<keyword evidence="3" id="KW-0863">Zinc-finger</keyword>
<evidence type="ECO:0000256" key="6">
    <source>
        <dbReference type="SAM" id="MobiDB-lite"/>
    </source>
</evidence>
<dbReference type="InterPro" id="IPR008906">
    <property type="entry name" value="HATC_C_dom"/>
</dbReference>
<keyword evidence="2" id="KW-0479">Metal-binding</keyword>
<keyword evidence="5" id="KW-0539">Nucleus</keyword>
<evidence type="ECO:0000256" key="3">
    <source>
        <dbReference type="ARBA" id="ARBA00022771"/>
    </source>
</evidence>
<comment type="subcellular location">
    <subcellularLocation>
        <location evidence="1">Nucleus</location>
    </subcellularLocation>
</comment>
<dbReference type="InterPro" id="IPR012337">
    <property type="entry name" value="RNaseH-like_sf"/>
</dbReference>
<dbReference type="PANTHER" id="PTHR46481:SF10">
    <property type="entry name" value="ZINC FINGER BED DOMAIN-CONTAINING PROTEIN 39"/>
    <property type="match status" value="1"/>
</dbReference>
<reference evidence="8" key="1">
    <citation type="submission" date="2022-01" db="EMBL/GenBank/DDBJ databases">
        <authorList>
            <person name="King R."/>
        </authorList>
    </citation>
    <scope>NUCLEOTIDE SEQUENCE</scope>
</reference>
<gene>
    <name evidence="8" type="ORF">PSYICH_LOCUS13343</name>
</gene>
<evidence type="ECO:0000256" key="4">
    <source>
        <dbReference type="ARBA" id="ARBA00022833"/>
    </source>
</evidence>
<name>A0A9P0D436_9CUCU</name>
<dbReference type="Proteomes" id="UP001153636">
    <property type="component" value="Chromosome 7"/>
</dbReference>
<dbReference type="PANTHER" id="PTHR46481">
    <property type="entry name" value="ZINC FINGER BED DOMAIN-CONTAINING PROTEIN 4"/>
    <property type="match status" value="1"/>
</dbReference>
<dbReference type="InterPro" id="IPR052035">
    <property type="entry name" value="ZnF_BED_domain_contain"/>
</dbReference>
<accession>A0A9P0D436</accession>
<feature type="region of interest" description="Disordered" evidence="6">
    <location>
        <begin position="1"/>
        <end position="42"/>
    </location>
</feature>
<feature type="domain" description="HAT C-terminal dimerisation" evidence="7">
    <location>
        <begin position="367"/>
        <end position="400"/>
    </location>
</feature>
<dbReference type="SUPFAM" id="SSF53098">
    <property type="entry name" value="Ribonuclease H-like"/>
    <property type="match status" value="1"/>
</dbReference>
<dbReference type="Pfam" id="PF05699">
    <property type="entry name" value="Dimer_Tnp_hAT"/>
    <property type="match status" value="1"/>
</dbReference>
<sequence>MINAVLPENSNSDHLGNQVPTTADDSNIGMAGTSRPDVKQVTDHFDDQVPTTSNDINIAMAGISRSDVEQAHTSVKLTSELKKVVFEWALENKILLAVTDNAANITKAIKDNLKRKHLGCYAHTINLIAKDAITVVEDLIAKIRKLVAHFKRSTSASAKLLDVQRQSGKTPKKLLQDVSTRWNSTYYMVEKILDLEEAVRTTMALLDKANLPIIFVEEWHILKDIKIGLEPLETITKNIMLELKKQDLCALPPTMVSKMLNSIKERLRDLENSKTLAVSTFPDRRFKHVGFSNESVAQRTKQMFLNLVANKIKNETTINNQDDEIDGAVPSTSTQIDLKKMSIWSHFEKKAASFQPSGTSSSRGIVEVQRYLEDELLARDSDPLKWWQKYAYNYPHLSKVKN</sequence>
<keyword evidence="4" id="KW-0862">Zinc</keyword>
<evidence type="ECO:0000256" key="2">
    <source>
        <dbReference type="ARBA" id="ARBA00022723"/>
    </source>
</evidence>
<dbReference type="EMBL" id="OV651819">
    <property type="protein sequence ID" value="CAH1113897.1"/>
    <property type="molecule type" value="Genomic_DNA"/>
</dbReference>
<proteinExistence type="predicted"/>
<dbReference type="GO" id="GO:0008270">
    <property type="term" value="F:zinc ion binding"/>
    <property type="evidence" value="ECO:0007669"/>
    <property type="project" value="UniProtKB-KW"/>
</dbReference>
<feature type="compositionally biased region" description="Polar residues" evidence="6">
    <location>
        <begin position="8"/>
        <end position="25"/>
    </location>
</feature>
<evidence type="ECO:0000259" key="7">
    <source>
        <dbReference type="Pfam" id="PF05699"/>
    </source>
</evidence>
<evidence type="ECO:0000313" key="9">
    <source>
        <dbReference type="Proteomes" id="UP001153636"/>
    </source>
</evidence>
<evidence type="ECO:0000313" key="8">
    <source>
        <dbReference type="EMBL" id="CAH1113897.1"/>
    </source>
</evidence>
<dbReference type="GO" id="GO:0046983">
    <property type="term" value="F:protein dimerization activity"/>
    <property type="evidence" value="ECO:0007669"/>
    <property type="project" value="InterPro"/>
</dbReference>